<dbReference type="Proteomes" id="UP001238163">
    <property type="component" value="Unassembled WGS sequence"/>
</dbReference>
<gene>
    <name evidence="3" type="ORF">J3R75_004032</name>
</gene>
<dbReference type="SUPFAM" id="SSF49344">
    <property type="entry name" value="CBD9-like"/>
    <property type="match status" value="1"/>
</dbReference>
<keyword evidence="4" id="KW-1185">Reference proteome</keyword>
<feature type="signal peptide" evidence="1">
    <location>
        <begin position="1"/>
        <end position="23"/>
    </location>
</feature>
<dbReference type="InterPro" id="IPR012334">
    <property type="entry name" value="Pectin_lyas_fold"/>
</dbReference>
<organism evidence="3 4">
    <name type="scientific">Oligosphaera ethanolica</name>
    <dbReference type="NCBI Taxonomy" id="760260"/>
    <lineage>
        <taxon>Bacteria</taxon>
        <taxon>Pseudomonadati</taxon>
        <taxon>Lentisphaerota</taxon>
        <taxon>Oligosphaeria</taxon>
        <taxon>Oligosphaerales</taxon>
        <taxon>Oligosphaeraceae</taxon>
        <taxon>Oligosphaera</taxon>
    </lineage>
</organism>
<dbReference type="AlphaFoldDB" id="A0AAE4AQV3"/>
<name>A0AAE4AQV3_9BACT</name>
<comment type="caution">
    <text evidence="3">The sequence shown here is derived from an EMBL/GenBank/DDBJ whole genome shotgun (WGS) entry which is preliminary data.</text>
</comment>
<protein>
    <recommendedName>
        <fullName evidence="2">Right handed beta helix domain-containing protein</fullName>
    </recommendedName>
</protein>
<feature type="chain" id="PRO_5041910350" description="Right handed beta helix domain-containing protein" evidence="1">
    <location>
        <begin position="24"/>
        <end position="974"/>
    </location>
</feature>
<evidence type="ECO:0000256" key="1">
    <source>
        <dbReference type="SAM" id="SignalP"/>
    </source>
</evidence>
<dbReference type="InterPro" id="IPR039448">
    <property type="entry name" value="Beta_helix"/>
</dbReference>
<evidence type="ECO:0000313" key="3">
    <source>
        <dbReference type="EMBL" id="MDQ0291925.1"/>
    </source>
</evidence>
<sequence length="974" mass="105581">MITTTRSLLSLCSAVALATIAGAAEYVVSPLGDDAAAGSVAAPWRSVGHAATVMQPGDRCLIRGGTYREAVVIKDVAGTAEKPLSFAAWPGETPVFSGCDAVTGWQRVQGDIWKARCDWSLGEFNQLLLNGQPGVEARWPNKSNDDLLDWEGQTFQACKQEDALVCPELPDRPDGYWQGAVLWVMGGAKWTSWSVVVENYDAATKTLSFPNAGKATRGGWRFMGLTRPQGGYFYLKGGKGEIDAPGEWFYDDGEKALYLQVPAGADANALAIEFQRRRSGLTLERCRHVLISGIEVVAATVNVLGSEDCVLKGLRVLHQGNLRGGDTSYGLGAKVGSQLSGSRNVLRDSEIAYCAGDGVSVSGTRNSIINCWIHHTDYTGSYDTPIRLAGQEHLVSHCSLHDTGRDCMLPGGQANIIQYNDIHRMGRICHDLGATYVCASDGGGTEFRYNWCHDNAAHGTRMGIYLDNFTSNYFVYRNVVWNINGCDIRLNRPGQNNHVINNSMLGKAGNWGRWASDWLYHCSYINNAVVGKIADHYNAIFVANRYDIPKEQLGIDTFMGFHAGQGAGLVVPGITGDKPGVGAYEPGDTWRAGHDFANPPNPEYRLADTPLRNLVAHGSFQWSRYHGKLGPWELTGAKTAKIIWGPGGITESYTTRDTIVGAGMELAGDEPSGVEQALPALRPNQDYEYITWLKLVDGAKLNIALYEDGKLIAQADEARADGVWRQLFLRYRSPDAPGAHRIAITKSGAGKAFVDDVSFAGIVKGMEPRRPGLVPVAATPPKRPPLPRRTTPLLVKSLPQGFPAAAELVQENQDRSKADGAPARAWLAHHDGVLRVKIDVPLTKAPQLDGPSQWTKTDGVELCFADADNNAQHPTFVLHGFPDGGCESSTEAGAPEAASTKLAAAVSFRATVNDQGWTAEWTVPLAAVAIPTAAGTDIRFNIGVFRREKRQWLQWAGTGAQTWRVEQAGTIRLE</sequence>
<dbReference type="PANTHER" id="PTHR36453:SF1">
    <property type="entry name" value="RIGHT HANDED BETA HELIX DOMAIN-CONTAINING PROTEIN"/>
    <property type="match status" value="1"/>
</dbReference>
<dbReference type="SUPFAM" id="SSF51126">
    <property type="entry name" value="Pectin lyase-like"/>
    <property type="match status" value="1"/>
</dbReference>
<dbReference type="Gene3D" id="2.60.40.1190">
    <property type="match status" value="1"/>
</dbReference>
<dbReference type="PANTHER" id="PTHR36453">
    <property type="entry name" value="SECRETED PROTEIN-RELATED"/>
    <property type="match status" value="1"/>
</dbReference>
<dbReference type="CDD" id="cd00241">
    <property type="entry name" value="DOMON_like"/>
    <property type="match status" value="1"/>
</dbReference>
<feature type="domain" description="Right handed beta helix" evidence="2">
    <location>
        <begin position="339"/>
        <end position="503"/>
    </location>
</feature>
<dbReference type="RefSeq" id="WP_307265388.1">
    <property type="nucleotide sequence ID" value="NZ_JAUSVL010000001.1"/>
</dbReference>
<evidence type="ECO:0000313" key="4">
    <source>
        <dbReference type="Proteomes" id="UP001238163"/>
    </source>
</evidence>
<dbReference type="Gene3D" id="2.160.20.10">
    <property type="entry name" value="Single-stranded right-handed beta-helix, Pectin lyase-like"/>
    <property type="match status" value="2"/>
</dbReference>
<reference evidence="3" key="1">
    <citation type="submission" date="2023-07" db="EMBL/GenBank/DDBJ databases">
        <title>Genomic Encyclopedia of Type Strains, Phase IV (KMG-IV): sequencing the most valuable type-strain genomes for metagenomic binning, comparative biology and taxonomic classification.</title>
        <authorList>
            <person name="Goeker M."/>
        </authorList>
    </citation>
    <scope>NUCLEOTIDE SEQUENCE</scope>
    <source>
        <strain evidence="3">DSM 24202</strain>
    </source>
</reference>
<dbReference type="InterPro" id="IPR011050">
    <property type="entry name" value="Pectin_lyase_fold/virulence"/>
</dbReference>
<keyword evidence="1" id="KW-0732">Signal</keyword>
<dbReference type="Pfam" id="PF13229">
    <property type="entry name" value="Beta_helix"/>
    <property type="match status" value="1"/>
</dbReference>
<proteinExistence type="predicted"/>
<accession>A0AAE4AQV3</accession>
<evidence type="ECO:0000259" key="2">
    <source>
        <dbReference type="Pfam" id="PF13229"/>
    </source>
</evidence>
<dbReference type="EMBL" id="JAUSVL010000001">
    <property type="protein sequence ID" value="MDQ0291925.1"/>
    <property type="molecule type" value="Genomic_DNA"/>
</dbReference>